<dbReference type="RefSeq" id="WP_215625010.1">
    <property type="nucleotide sequence ID" value="NZ_CP067089.2"/>
</dbReference>
<evidence type="ECO:0008006" key="4">
    <source>
        <dbReference type="Google" id="ProtNLM"/>
    </source>
</evidence>
<feature type="signal peptide" evidence="1">
    <location>
        <begin position="1"/>
        <end position="20"/>
    </location>
</feature>
<accession>A0A7T7XJS3</accession>
<dbReference type="Proteomes" id="UP000595917">
    <property type="component" value="Chromosome"/>
</dbReference>
<gene>
    <name evidence="2" type="ORF">JFL75_12195</name>
</gene>
<dbReference type="AlphaFoldDB" id="A0A7T7XJS3"/>
<evidence type="ECO:0000313" key="2">
    <source>
        <dbReference type="EMBL" id="QQO07704.1"/>
    </source>
</evidence>
<dbReference type="EMBL" id="CP067089">
    <property type="protein sequence ID" value="QQO07704.1"/>
    <property type="molecule type" value="Genomic_DNA"/>
</dbReference>
<keyword evidence="3" id="KW-1185">Reference proteome</keyword>
<feature type="chain" id="PRO_5031514300" description="Lipocalin-like domain-containing protein" evidence="1">
    <location>
        <begin position="21"/>
        <end position="251"/>
    </location>
</feature>
<dbReference type="KEGG" id="bhc:JFL75_12195"/>
<keyword evidence="1" id="KW-0732">Signal</keyword>
<name>A0A7T7XJS3_9SPIR</name>
<proteinExistence type="predicted"/>
<evidence type="ECO:0000256" key="1">
    <source>
        <dbReference type="SAM" id="SignalP"/>
    </source>
</evidence>
<evidence type="ECO:0000313" key="3">
    <source>
        <dbReference type="Proteomes" id="UP000595917"/>
    </source>
</evidence>
<protein>
    <recommendedName>
        <fullName evidence="4">Lipocalin-like domain-containing protein</fullName>
    </recommendedName>
</protein>
<organism evidence="2 3">
    <name type="scientific">Breznakiella homolactica</name>
    <dbReference type="NCBI Taxonomy" id="2798577"/>
    <lineage>
        <taxon>Bacteria</taxon>
        <taxon>Pseudomonadati</taxon>
        <taxon>Spirochaetota</taxon>
        <taxon>Spirochaetia</taxon>
        <taxon>Spirochaetales</taxon>
        <taxon>Breznakiellaceae</taxon>
        <taxon>Breznakiella</taxon>
    </lineage>
</organism>
<sequence length="251" mass="28794">MYRRFGFSLLLLFIGVLLNAQDNTKAVNDMLLKNIWYWESEEPDSSLPPGPYLVKFFDNGNMIIITVDKERKIPQYIDANKKYTIAGNTISFKITGEYEGTLREDNIIYGSESTLFVWGERNVEMNFVQLADPELLNEFSEVLSVDMFSVFPKANETNDGPFPSDVTFENTFDFYVAAVVLSDDYTFYHLMPPNGGTSFCRVNNGEYRIFYIYYDGSSSLYQGNNITVNNQEAKITLKNIAQGNYNIRKVN</sequence>
<reference evidence="2" key="1">
    <citation type="submission" date="2021-01" db="EMBL/GenBank/DDBJ databases">
        <title>Description of Breznakiella homolactica.</title>
        <authorList>
            <person name="Song Y."/>
            <person name="Brune A."/>
        </authorList>
    </citation>
    <scope>NUCLEOTIDE SEQUENCE</scope>
    <source>
        <strain evidence="2">RmG30</strain>
    </source>
</reference>